<dbReference type="InterPro" id="IPR016197">
    <property type="entry name" value="Chromo-like_dom_sf"/>
</dbReference>
<accession>A0A6A6N845</accession>
<feature type="domain" description="Tf2-1-like SH3-like" evidence="1">
    <location>
        <begin position="18"/>
        <end position="81"/>
    </location>
</feature>
<evidence type="ECO:0000259" key="1">
    <source>
        <dbReference type="Pfam" id="PF24626"/>
    </source>
</evidence>
<organism evidence="2 3">
    <name type="scientific">Hevea brasiliensis</name>
    <name type="common">Para rubber tree</name>
    <name type="synonym">Siphonia brasiliensis</name>
    <dbReference type="NCBI Taxonomy" id="3981"/>
    <lineage>
        <taxon>Eukaryota</taxon>
        <taxon>Viridiplantae</taxon>
        <taxon>Streptophyta</taxon>
        <taxon>Embryophyta</taxon>
        <taxon>Tracheophyta</taxon>
        <taxon>Spermatophyta</taxon>
        <taxon>Magnoliopsida</taxon>
        <taxon>eudicotyledons</taxon>
        <taxon>Gunneridae</taxon>
        <taxon>Pentapetalae</taxon>
        <taxon>rosids</taxon>
        <taxon>fabids</taxon>
        <taxon>Malpighiales</taxon>
        <taxon>Euphorbiaceae</taxon>
        <taxon>Crotonoideae</taxon>
        <taxon>Micrandreae</taxon>
        <taxon>Hevea</taxon>
    </lineage>
</organism>
<dbReference type="AlphaFoldDB" id="A0A6A6N845"/>
<dbReference type="PANTHER" id="PTHR46148">
    <property type="entry name" value="CHROMO DOMAIN-CONTAINING PROTEIN"/>
    <property type="match status" value="1"/>
</dbReference>
<dbReference type="EMBL" id="JAAGAX010000002">
    <property type="protein sequence ID" value="KAF2322341.1"/>
    <property type="molecule type" value="Genomic_DNA"/>
</dbReference>
<evidence type="ECO:0000313" key="3">
    <source>
        <dbReference type="Proteomes" id="UP000467840"/>
    </source>
</evidence>
<protein>
    <recommendedName>
        <fullName evidence="1">Tf2-1-like SH3-like domain-containing protein</fullName>
    </recommendedName>
</protein>
<keyword evidence="3" id="KW-1185">Reference proteome</keyword>
<gene>
    <name evidence="2" type="ORF">GH714_012440</name>
</gene>
<reference evidence="2 3" key="1">
    <citation type="journal article" date="2020" name="Mol. Plant">
        <title>The Chromosome-Based Rubber Tree Genome Provides New Insights into Spurge Genome Evolution and Rubber Biosynthesis.</title>
        <authorList>
            <person name="Liu J."/>
            <person name="Shi C."/>
            <person name="Shi C.C."/>
            <person name="Li W."/>
            <person name="Zhang Q.J."/>
            <person name="Zhang Y."/>
            <person name="Li K."/>
            <person name="Lu H.F."/>
            <person name="Shi C."/>
            <person name="Zhu S.T."/>
            <person name="Xiao Z.Y."/>
            <person name="Nan H."/>
            <person name="Yue Y."/>
            <person name="Zhu X.G."/>
            <person name="Wu Y."/>
            <person name="Hong X.N."/>
            <person name="Fan G.Y."/>
            <person name="Tong Y."/>
            <person name="Zhang D."/>
            <person name="Mao C.L."/>
            <person name="Liu Y.L."/>
            <person name="Hao S.J."/>
            <person name="Liu W.Q."/>
            <person name="Lv M.Q."/>
            <person name="Zhang H.B."/>
            <person name="Liu Y."/>
            <person name="Hu-Tang G.R."/>
            <person name="Wang J.P."/>
            <person name="Wang J.H."/>
            <person name="Sun Y.H."/>
            <person name="Ni S.B."/>
            <person name="Chen W.B."/>
            <person name="Zhang X.C."/>
            <person name="Jiao Y.N."/>
            <person name="Eichler E.E."/>
            <person name="Li G.H."/>
            <person name="Liu X."/>
            <person name="Gao L.Z."/>
        </authorList>
    </citation>
    <scope>NUCLEOTIDE SEQUENCE [LARGE SCALE GENOMIC DNA]</scope>
    <source>
        <strain evidence="3">cv. GT1</strain>
        <tissue evidence="2">Leaf</tissue>
    </source>
</reference>
<name>A0A6A6N845_HEVBR</name>
<dbReference type="InterPro" id="IPR056924">
    <property type="entry name" value="SH3_Tf2-1"/>
</dbReference>
<proteinExistence type="predicted"/>
<comment type="caution">
    <text evidence="2">The sequence shown here is derived from an EMBL/GenBank/DDBJ whole genome shotgun (WGS) entry which is preliminary data.</text>
</comment>
<dbReference type="Pfam" id="PF24626">
    <property type="entry name" value="SH3_Tf2-1"/>
    <property type="match status" value="1"/>
</dbReference>
<evidence type="ECO:0000313" key="2">
    <source>
        <dbReference type="EMBL" id="KAF2322341.1"/>
    </source>
</evidence>
<sequence length="188" mass="21625">MVRAANKHRREVEYKVRDVVFLKIRPHRQSTLSKIIHPKIAARYLGPFPIIQKIGAVAYELQLPESSKIHPIFHVSQLKKVLVKWKGKPLEDATWMSYVDFVNQFPAANLEDKVVLQRRSTDRSSPLVNHEDLGQDQAPKPLRVYYRKKLGKKNELAGMEGSVNELSPVSHWEVKQLEGIADEESHCN</sequence>
<dbReference type="Proteomes" id="UP000467840">
    <property type="component" value="Chromosome 11"/>
</dbReference>
<dbReference type="SUPFAM" id="SSF54160">
    <property type="entry name" value="Chromo domain-like"/>
    <property type="match status" value="1"/>
</dbReference>
<dbReference type="PANTHER" id="PTHR46148:SF52">
    <property type="entry name" value="OS04G0603800 PROTEIN"/>
    <property type="match status" value="1"/>
</dbReference>